<organism evidence="2 3">
    <name type="scientific">Bacillus phage PBC4</name>
    <dbReference type="NCBI Taxonomy" id="1675028"/>
    <lineage>
        <taxon>Viruses</taxon>
        <taxon>Duplodnaviria</taxon>
        <taxon>Heunggongvirae</taxon>
        <taxon>Uroviricota</taxon>
        <taxon>Caudoviricetes</taxon>
        <taxon>Sejongvirinae</taxon>
        <taxon>Yihwangvirus</taxon>
        <taxon>Yihwangvirus PBC4</taxon>
    </lineage>
</organism>
<proteinExistence type="predicted"/>
<dbReference type="Gene3D" id="3.40.50.450">
    <property type="match status" value="1"/>
</dbReference>
<sequence length="118" mass="13313">MMKIIVAGGRKFGDYPKLKAMLDHLFVTLDKRDIEIVSGTAEGADQLGELYAKENNMPIKQFPADWETHGKKAGAKRNKEMAQYADACICFWDGSSHGTRNMIDIANAYKLDVRVIRY</sequence>
<feature type="domain" description="YspA cpYpsA-related SLOG" evidence="1">
    <location>
        <begin position="2"/>
        <end position="69"/>
    </location>
</feature>
<accession>A0A1D6X874</accession>
<dbReference type="EMBL" id="KT070866">
    <property type="protein sequence ID" value="AKQ08232.1"/>
    <property type="molecule type" value="Genomic_DNA"/>
</dbReference>
<dbReference type="Pfam" id="PF10686">
    <property type="entry name" value="YAcAr"/>
    <property type="match status" value="1"/>
</dbReference>
<name>A0A1D6X874_9CAUD</name>
<dbReference type="SUPFAM" id="SSF102405">
    <property type="entry name" value="MCP/YpsA-like"/>
    <property type="match status" value="1"/>
</dbReference>
<dbReference type="Proteomes" id="UP000224963">
    <property type="component" value="Segment"/>
</dbReference>
<keyword evidence="3" id="KW-1185">Reference proteome</keyword>
<evidence type="ECO:0000259" key="1">
    <source>
        <dbReference type="Pfam" id="PF10686"/>
    </source>
</evidence>
<evidence type="ECO:0000313" key="2">
    <source>
        <dbReference type="EMBL" id="AKQ08232.1"/>
    </source>
</evidence>
<reference evidence="2 3" key="1">
    <citation type="journal article" date="2016" name="FEMS Microbiol. Lett.">
        <title>Characterization of LysPBC4, a novel Bacillus cereus-specific endolysin of bacteriophage PBC4.</title>
        <authorList>
            <person name="Na H."/>
            <person name="Kong M."/>
            <person name="Ryu S."/>
        </authorList>
    </citation>
    <scope>NUCLEOTIDE SEQUENCE [LARGE SCALE GENOMIC DNA]</scope>
</reference>
<evidence type="ECO:0000313" key="3">
    <source>
        <dbReference type="Proteomes" id="UP000224963"/>
    </source>
</evidence>
<dbReference type="InterPro" id="IPR019627">
    <property type="entry name" value="YAcAr"/>
</dbReference>
<protein>
    <submittedName>
        <fullName evidence="2">Putative GTP binding protein</fullName>
    </submittedName>
</protein>
<gene>
    <name evidence="2" type="ORF">PBC4_040</name>
</gene>